<comment type="function">
    <text evidence="15">Endoribonuclease that plays a central role in RNA processing and decay. Required for the maturation of 5S and 16S rRNAs and the majority of tRNAs. Also involved in the degradation of most mRNAs.</text>
</comment>
<dbReference type="Gene3D" id="3.40.1260.20">
    <property type="entry name" value="Ribonuclease E, catalytic domain"/>
    <property type="match status" value="1"/>
</dbReference>
<reference evidence="18 19" key="1">
    <citation type="submission" date="2019-08" db="EMBL/GenBank/DDBJ databases">
        <authorList>
            <person name="Peeters C."/>
        </authorList>
    </citation>
    <scope>NUCLEOTIDE SEQUENCE [LARGE SCALE GENOMIC DNA]</scope>
    <source>
        <strain evidence="18 19">LMG 31116</strain>
    </source>
</reference>
<dbReference type="InterPro" id="IPR004659">
    <property type="entry name" value="RNase_E/G"/>
</dbReference>
<dbReference type="CDD" id="cd04453">
    <property type="entry name" value="S1_RNase_E"/>
    <property type="match status" value="1"/>
</dbReference>
<keyword evidence="5 15" id="KW-0698">rRNA processing</keyword>
<evidence type="ECO:0000256" key="8">
    <source>
        <dbReference type="ARBA" id="ARBA00022723"/>
    </source>
</evidence>
<dbReference type="Pfam" id="PF00575">
    <property type="entry name" value="S1"/>
    <property type="match status" value="1"/>
</dbReference>
<evidence type="ECO:0000256" key="7">
    <source>
        <dbReference type="ARBA" id="ARBA00022722"/>
    </source>
</evidence>
<keyword evidence="12 15" id="KW-0460">Magnesium</keyword>
<comment type="subunit">
    <text evidence="15">Homotetramer formed by a dimer of dimers.</text>
</comment>
<feature type="compositionally biased region" description="Low complexity" evidence="16">
    <location>
        <begin position="585"/>
        <end position="600"/>
    </location>
</feature>
<evidence type="ECO:0000256" key="3">
    <source>
        <dbReference type="ARBA" id="ARBA00022490"/>
    </source>
</evidence>
<evidence type="ECO:0000256" key="16">
    <source>
        <dbReference type="SAM" id="MobiDB-lite"/>
    </source>
</evidence>
<keyword evidence="15" id="KW-0862">Zinc</keyword>
<dbReference type="NCBIfam" id="TIGR00757">
    <property type="entry name" value="RNaseEG"/>
    <property type="match status" value="1"/>
</dbReference>
<evidence type="ECO:0000256" key="1">
    <source>
        <dbReference type="ARBA" id="ARBA00005663"/>
    </source>
</evidence>
<comment type="similarity">
    <text evidence="1">Belongs to the RNase E/G family. RNase G subfamily.</text>
</comment>
<dbReference type="GO" id="GO:0000049">
    <property type="term" value="F:tRNA binding"/>
    <property type="evidence" value="ECO:0007669"/>
    <property type="project" value="UniProtKB-KW"/>
</dbReference>
<dbReference type="GO" id="GO:0008995">
    <property type="term" value="F:ribonuclease E activity"/>
    <property type="evidence" value="ECO:0007669"/>
    <property type="project" value="UniProtKB-EC"/>
</dbReference>
<feature type="binding site" evidence="15">
    <location>
        <position position="304"/>
    </location>
    <ligand>
        <name>Mg(2+)</name>
        <dbReference type="ChEBI" id="CHEBI:18420"/>
        <note>catalytic</note>
    </ligand>
</feature>
<organism evidence="18 19">
    <name type="scientific">Pandoraea morbifera</name>
    <dbReference type="NCBI Taxonomy" id="2508300"/>
    <lineage>
        <taxon>Bacteria</taxon>
        <taxon>Pseudomonadati</taxon>
        <taxon>Pseudomonadota</taxon>
        <taxon>Betaproteobacteria</taxon>
        <taxon>Burkholderiales</taxon>
        <taxon>Burkholderiaceae</taxon>
        <taxon>Pandoraea</taxon>
    </lineage>
</organism>
<feature type="compositionally biased region" description="Low complexity" evidence="16">
    <location>
        <begin position="1086"/>
        <end position="1096"/>
    </location>
</feature>
<sequence>MKRMLFNATQQEELRVAIVDGQKLIDIDIETAGREQRKGNIYKGIITRIEPSLEACFVNYGEGRHGFLPFKEVARAYFREGADVRNARIQDALSEGQELIVQVEKEERGNKGAALTTFISLAGRYLVLMPNNPRGGGVSRRIEGEDRQELRETMGQLELPEGMSIIARTAGIGRSAEELQWDLNYLLQLWNAIEGAAKNIELPRDSALIYLESSLVIRAIRDYFQPDIGEILIDTEEISEQARNFMQVVMPDHLNRVKQYRDDVPLFSRFQIEHQIETAYSRQVPLPSGGAIVIDHTEALVSIDVNSARATKGADIEETALRTNLEAADEVARQLRLRDLGGLIVIDFIDMESAKSQREVEQRVKDALKHDRARVQMGKISRFGLMELSRQRLRPSLSEGTHVTCPRCNGTGHIRDAESSALQVLRIIQEEAMKEHTAAIHCQVPVEVAAFLLNEKRQEINKIEARFKVGVLLIPNKHLETPHYKLERLRFDDPRLDAPKASYSLAEEAARSLEDDPAGYSKKKEDVRPRQEAAVKGITPEQPAPTAQPRPEPVAAAAPAAAAPARSGGFIGFVKRLLGLEPAAAPAPAAAEAPAKPTTRAPRERHERPHQQNRNRRGNARDDKAVKDNAGQPAREGRESREGREGREGRGARPERAERGERADRNERNERNERAERGERGERQEGRDKRERDDAQRQPAQDVRADEAREPREGRERGSRRDRNERRERRQTEGAEDQQVAPQRAVAAAAPLVADQDALEQDHLTTQVEGAPVNTEEGEQAGEERRRSRRRGRRGGRREREAGEQQLSAEGEHAEGATSEAVESAAASTPLPTHEGGEKAADEALERTEQAPAAPAAVAPRTEPTPAPAHAERAEVPAVPAAPAAPVATLTEAAPVAVPAVQAPVISEPVAPVNATPLPVEQAAAVPVVPPVSTPLPLATPAPAQAEVPAQALTEIAATAATASAPSASPATEATGVTEVTRSATETVQAPIEMEAPRAAYAGKVVEAAEAVEAVQAAQAVEAPAAAVPAVTAAPEAAAAATEVVTQRAAPVAAAPTLKRSELESTLANVGLVWVHTDADKHRAAQEAAAQVVPAPRVKRERRAPAPLNSGPMEQVETRSTSHHAA</sequence>
<dbReference type="Pfam" id="PF10150">
    <property type="entry name" value="RNase_E_G"/>
    <property type="match status" value="1"/>
</dbReference>
<dbReference type="RefSeq" id="WP_150566321.1">
    <property type="nucleotide sequence ID" value="NZ_CABPSD010000004.1"/>
</dbReference>
<dbReference type="InterPro" id="IPR048583">
    <property type="entry name" value="RNase_E_G_thioredoxin-like"/>
</dbReference>
<dbReference type="HAMAP" id="MF_00970">
    <property type="entry name" value="RNase_E"/>
    <property type="match status" value="1"/>
</dbReference>
<dbReference type="EMBL" id="CABPSD010000004">
    <property type="protein sequence ID" value="VVD92631.1"/>
    <property type="molecule type" value="Genomic_DNA"/>
</dbReference>
<keyword evidence="7 15" id="KW-0540">Nuclease</keyword>
<dbReference type="SUPFAM" id="SSF50249">
    <property type="entry name" value="Nucleic acid-binding proteins"/>
    <property type="match status" value="1"/>
</dbReference>
<comment type="similarity">
    <text evidence="15">Belongs to the RNase E/G family. RNase E subfamily.</text>
</comment>
<evidence type="ECO:0000259" key="17">
    <source>
        <dbReference type="PROSITE" id="PS50126"/>
    </source>
</evidence>
<feature type="compositionally biased region" description="Basic and acidic residues" evidence="16">
    <location>
        <begin position="601"/>
        <end position="610"/>
    </location>
</feature>
<evidence type="ECO:0000256" key="14">
    <source>
        <dbReference type="ARBA" id="ARBA00023136"/>
    </source>
</evidence>
<feature type="region of interest" description="Disordered" evidence="16">
    <location>
        <begin position="1085"/>
        <end position="1126"/>
    </location>
</feature>
<feature type="compositionally biased region" description="Low complexity" evidence="16">
    <location>
        <begin position="816"/>
        <end position="828"/>
    </location>
</feature>
<evidence type="ECO:0000256" key="5">
    <source>
        <dbReference type="ARBA" id="ARBA00022552"/>
    </source>
</evidence>
<dbReference type="PROSITE" id="PS50126">
    <property type="entry name" value="S1"/>
    <property type="match status" value="1"/>
</dbReference>
<keyword evidence="9 15" id="KW-0699">rRNA-binding</keyword>
<feature type="compositionally biased region" description="Basic and acidic residues" evidence="16">
    <location>
        <begin position="703"/>
        <end position="733"/>
    </location>
</feature>
<keyword evidence="8 15" id="KW-0479">Metal-binding</keyword>
<dbReference type="PANTHER" id="PTHR30001">
    <property type="entry name" value="RIBONUCLEASE"/>
    <property type="match status" value="1"/>
</dbReference>
<keyword evidence="13 15" id="KW-0694">RNA-binding</keyword>
<keyword evidence="19" id="KW-1185">Reference proteome</keyword>
<dbReference type="SMART" id="SM00316">
    <property type="entry name" value="S1"/>
    <property type="match status" value="1"/>
</dbReference>
<evidence type="ECO:0000256" key="15">
    <source>
        <dbReference type="HAMAP-Rule" id="MF_00970"/>
    </source>
</evidence>
<evidence type="ECO:0000256" key="11">
    <source>
        <dbReference type="ARBA" id="ARBA00022801"/>
    </source>
</evidence>
<feature type="compositionally biased region" description="Basic and acidic residues" evidence="16">
    <location>
        <begin position="635"/>
        <end position="696"/>
    </location>
</feature>
<evidence type="ECO:0000256" key="9">
    <source>
        <dbReference type="ARBA" id="ARBA00022730"/>
    </source>
</evidence>
<dbReference type="PANTHER" id="PTHR30001:SF1">
    <property type="entry name" value="RIBONUCLEASE E_G-LIKE PROTEIN, CHLOROPLASTIC"/>
    <property type="match status" value="1"/>
</dbReference>
<feature type="region of interest" description="Disordered" evidence="16">
    <location>
        <begin position="585"/>
        <end position="875"/>
    </location>
</feature>
<evidence type="ECO:0000313" key="19">
    <source>
        <dbReference type="Proteomes" id="UP000368474"/>
    </source>
</evidence>
<evidence type="ECO:0000256" key="10">
    <source>
        <dbReference type="ARBA" id="ARBA00022759"/>
    </source>
</evidence>
<feature type="domain" description="S1 motif" evidence="17">
    <location>
        <begin position="39"/>
        <end position="118"/>
    </location>
</feature>
<dbReference type="Pfam" id="PF20833">
    <property type="entry name" value="RNase_E_G_Thio"/>
    <property type="match status" value="1"/>
</dbReference>
<keyword evidence="15" id="KW-0820">tRNA-binding</keyword>
<dbReference type="EC" id="3.1.26.12" evidence="15"/>
<keyword evidence="10 15" id="KW-0255">Endonuclease</keyword>
<keyword evidence="11 15" id="KW-0378">Hydrolase</keyword>
<dbReference type="Gene3D" id="2.40.50.140">
    <property type="entry name" value="Nucleic acid-binding proteins"/>
    <property type="match status" value="1"/>
</dbReference>
<keyword evidence="14 15" id="KW-0472">Membrane</keyword>
<name>A0A5E4TYL7_9BURK</name>
<keyword evidence="3 15" id="KW-0963">Cytoplasm</keyword>
<keyword evidence="6 15" id="KW-0819">tRNA processing</keyword>
<dbReference type="GO" id="GO:0006402">
    <property type="term" value="P:mRNA catabolic process"/>
    <property type="evidence" value="ECO:0007669"/>
    <property type="project" value="UniProtKB-UniRule"/>
</dbReference>
<comment type="cofactor">
    <cofactor evidence="15">
        <name>Zn(2+)</name>
        <dbReference type="ChEBI" id="CHEBI:29105"/>
    </cofactor>
    <text evidence="15">Binds 2 Zn(2+) ions per homotetramer.</text>
</comment>
<proteinExistence type="inferred from homology"/>
<evidence type="ECO:0000256" key="4">
    <source>
        <dbReference type="ARBA" id="ARBA00022519"/>
    </source>
</evidence>
<dbReference type="GO" id="GO:0019843">
    <property type="term" value="F:rRNA binding"/>
    <property type="evidence" value="ECO:0007669"/>
    <property type="project" value="UniProtKB-KW"/>
</dbReference>
<gene>
    <name evidence="15" type="primary">rne</name>
    <name evidence="18" type="ORF">PMO31116_01680</name>
</gene>
<evidence type="ECO:0000256" key="2">
    <source>
        <dbReference type="ARBA" id="ARBA00022475"/>
    </source>
</evidence>
<evidence type="ECO:0000256" key="6">
    <source>
        <dbReference type="ARBA" id="ARBA00022694"/>
    </source>
</evidence>
<evidence type="ECO:0000313" key="18">
    <source>
        <dbReference type="EMBL" id="VVD92631.1"/>
    </source>
</evidence>
<dbReference type="AlphaFoldDB" id="A0A5E4TYL7"/>
<comment type="catalytic activity">
    <reaction evidence="15">
        <text>Endonucleolytic cleavage of single-stranded RNA in A- and U-rich regions.</text>
        <dbReference type="EC" id="3.1.26.12"/>
    </reaction>
</comment>
<dbReference type="Proteomes" id="UP000368474">
    <property type="component" value="Unassembled WGS sequence"/>
</dbReference>
<feature type="compositionally biased region" description="Basic and acidic residues" evidence="16">
    <location>
        <begin position="835"/>
        <end position="849"/>
    </location>
</feature>
<comment type="subcellular location">
    <subcellularLocation>
        <location evidence="15">Cytoplasm</location>
    </subcellularLocation>
    <subcellularLocation>
        <location evidence="15">Cell inner membrane</location>
        <topology evidence="15">Peripheral membrane protein</topology>
        <orientation evidence="15">Cytoplasmic side</orientation>
    </subcellularLocation>
</comment>
<feature type="binding site" evidence="15">
    <location>
        <position position="405"/>
    </location>
    <ligand>
        <name>Zn(2+)</name>
        <dbReference type="ChEBI" id="CHEBI:29105"/>
        <note>ligand shared between dimeric partners</note>
    </ligand>
</feature>
<dbReference type="InterPro" id="IPR012340">
    <property type="entry name" value="NA-bd_OB-fold"/>
</dbReference>
<accession>A0A5E4TYL7</accession>
<dbReference type="GO" id="GO:0008033">
    <property type="term" value="P:tRNA processing"/>
    <property type="evidence" value="ECO:0007669"/>
    <property type="project" value="UniProtKB-UniRule"/>
</dbReference>
<feature type="compositionally biased region" description="Basic residues" evidence="16">
    <location>
        <begin position="787"/>
        <end position="797"/>
    </location>
</feature>
<dbReference type="GO" id="GO:0005737">
    <property type="term" value="C:cytoplasm"/>
    <property type="evidence" value="ECO:0007669"/>
    <property type="project" value="UniProtKB-SubCell"/>
</dbReference>
<keyword evidence="2 15" id="KW-1003">Cell membrane</keyword>
<feature type="binding site" evidence="15">
    <location>
        <position position="347"/>
    </location>
    <ligand>
        <name>Mg(2+)</name>
        <dbReference type="ChEBI" id="CHEBI:18420"/>
        <note>catalytic</note>
    </ligand>
</feature>
<protein>
    <recommendedName>
        <fullName evidence="15">Ribonuclease E</fullName>
        <shortName evidence="15">RNase E</shortName>
        <ecNumber evidence="15">3.1.26.12</ecNumber>
    </recommendedName>
</protein>
<feature type="compositionally biased region" description="Low complexity" evidence="16">
    <location>
        <begin position="737"/>
        <end position="756"/>
    </location>
</feature>
<dbReference type="InterPro" id="IPR003029">
    <property type="entry name" value="S1_domain"/>
</dbReference>
<dbReference type="GO" id="GO:0000287">
    <property type="term" value="F:magnesium ion binding"/>
    <property type="evidence" value="ECO:0007669"/>
    <property type="project" value="UniProtKB-UniRule"/>
</dbReference>
<dbReference type="InterPro" id="IPR019307">
    <property type="entry name" value="RNA-bd_AU-1/RNase_E/G"/>
</dbReference>
<feature type="region of interest" description="Required for zinc-mediated homotetramerization and catalytic activity" evidence="15">
    <location>
        <begin position="405"/>
        <end position="408"/>
    </location>
</feature>
<evidence type="ECO:0000256" key="13">
    <source>
        <dbReference type="ARBA" id="ARBA00022884"/>
    </source>
</evidence>
<dbReference type="GO" id="GO:0008270">
    <property type="term" value="F:zinc ion binding"/>
    <property type="evidence" value="ECO:0007669"/>
    <property type="project" value="UniProtKB-UniRule"/>
</dbReference>
<feature type="compositionally biased region" description="Low complexity" evidence="16">
    <location>
        <begin position="850"/>
        <end position="864"/>
    </location>
</feature>
<dbReference type="InterPro" id="IPR028878">
    <property type="entry name" value="RNase_E"/>
</dbReference>
<dbReference type="GO" id="GO:0009898">
    <property type="term" value="C:cytoplasmic side of plasma membrane"/>
    <property type="evidence" value="ECO:0007669"/>
    <property type="project" value="UniProtKB-UniRule"/>
</dbReference>
<feature type="compositionally biased region" description="Basic and acidic residues" evidence="16">
    <location>
        <begin position="522"/>
        <end position="533"/>
    </location>
</feature>
<dbReference type="GO" id="GO:0006364">
    <property type="term" value="P:rRNA processing"/>
    <property type="evidence" value="ECO:0007669"/>
    <property type="project" value="UniProtKB-UniRule"/>
</dbReference>
<comment type="cofactor">
    <cofactor evidence="15">
        <name>Mg(2+)</name>
        <dbReference type="ChEBI" id="CHEBI:18420"/>
    </cofactor>
    <text evidence="15">Binds 1 Mg(2+) ion per subunit.</text>
</comment>
<feature type="region of interest" description="Disordered" evidence="16">
    <location>
        <begin position="507"/>
        <end position="560"/>
    </location>
</feature>
<evidence type="ECO:0000256" key="12">
    <source>
        <dbReference type="ARBA" id="ARBA00022842"/>
    </source>
</evidence>
<feature type="binding site" evidence="15">
    <location>
        <position position="408"/>
    </location>
    <ligand>
        <name>Zn(2+)</name>
        <dbReference type="ChEBI" id="CHEBI:29105"/>
        <note>ligand shared between dimeric partners</note>
    </ligand>
</feature>
<keyword evidence="4 15" id="KW-0997">Cell inner membrane</keyword>
<feature type="compositionally biased region" description="Pro residues" evidence="16">
    <location>
        <begin position="542"/>
        <end position="552"/>
    </location>
</feature>